<reference evidence="2" key="1">
    <citation type="submission" date="2015-01" db="EMBL/GenBank/DDBJ databases">
        <title>The Genome Sequence of Cladophialophora bantiana CBS 173.52.</title>
        <authorList>
            <consortium name="The Broad Institute Genomics Platform"/>
            <person name="Cuomo C."/>
            <person name="de Hoog S."/>
            <person name="Gorbushina A."/>
            <person name="Stielow B."/>
            <person name="Teixiera M."/>
            <person name="Abouelleil A."/>
            <person name="Chapman S.B."/>
            <person name="Priest M."/>
            <person name="Young S.K."/>
            <person name="Wortman J."/>
            <person name="Nusbaum C."/>
            <person name="Birren B."/>
        </authorList>
    </citation>
    <scope>NUCLEOTIDE SEQUENCE [LARGE SCALE GENOMIC DNA]</scope>
    <source>
        <strain evidence="2">CBS 173.52</strain>
    </source>
</reference>
<evidence type="ECO:0000313" key="2">
    <source>
        <dbReference type="EMBL" id="KIW96016.1"/>
    </source>
</evidence>
<gene>
    <name evidence="2" type="ORF">Z519_03082</name>
</gene>
<keyword evidence="3" id="KW-1185">Reference proteome</keyword>
<dbReference type="GeneID" id="27696010"/>
<organism evidence="2 3">
    <name type="scientific">Cladophialophora bantiana (strain ATCC 10958 / CBS 173.52 / CDC B-1940 / NIH 8579)</name>
    <name type="common">Xylohypha bantiana</name>
    <dbReference type="NCBI Taxonomy" id="1442370"/>
    <lineage>
        <taxon>Eukaryota</taxon>
        <taxon>Fungi</taxon>
        <taxon>Dikarya</taxon>
        <taxon>Ascomycota</taxon>
        <taxon>Pezizomycotina</taxon>
        <taxon>Eurotiomycetes</taxon>
        <taxon>Chaetothyriomycetidae</taxon>
        <taxon>Chaetothyriales</taxon>
        <taxon>Herpotrichiellaceae</taxon>
        <taxon>Cladophialophora</taxon>
    </lineage>
</organism>
<dbReference type="HOGENOM" id="CLU_2757575_0_0_1"/>
<evidence type="ECO:0000256" key="1">
    <source>
        <dbReference type="SAM" id="SignalP"/>
    </source>
</evidence>
<dbReference type="VEuPathDB" id="FungiDB:Z519_03082"/>
<name>A0A0D2F1I4_CLAB1</name>
<dbReference type="EMBL" id="KN846983">
    <property type="protein sequence ID" value="KIW96016.1"/>
    <property type="molecule type" value="Genomic_DNA"/>
</dbReference>
<dbReference type="Proteomes" id="UP000053789">
    <property type="component" value="Unassembled WGS sequence"/>
</dbReference>
<proteinExistence type="predicted"/>
<dbReference type="AlphaFoldDB" id="A0A0D2F1I4"/>
<keyword evidence="1" id="KW-0732">Signal</keyword>
<feature type="chain" id="PRO_5012136010" evidence="1">
    <location>
        <begin position="16"/>
        <end position="70"/>
    </location>
</feature>
<sequence>MKLLSLALLVASTSAAALEARGGDYDYKCPTVTTTAYSYYTNYVTVTKTDISYVTTTATAYVTGHGGGMD</sequence>
<protein>
    <submittedName>
        <fullName evidence="2">Uncharacterized protein</fullName>
    </submittedName>
</protein>
<feature type="signal peptide" evidence="1">
    <location>
        <begin position="1"/>
        <end position="15"/>
    </location>
</feature>
<accession>A0A0D2F1I4</accession>
<dbReference type="RefSeq" id="XP_016622685.1">
    <property type="nucleotide sequence ID" value="XM_016760835.1"/>
</dbReference>
<evidence type="ECO:0000313" key="3">
    <source>
        <dbReference type="Proteomes" id="UP000053789"/>
    </source>
</evidence>